<dbReference type="InterPro" id="IPR018085">
    <property type="entry name" value="Ura-DNA_Glyclase_AS"/>
</dbReference>
<keyword evidence="3" id="KW-1185">Reference proteome</keyword>
<evidence type="ECO:0000256" key="1">
    <source>
        <dbReference type="PROSITE-ProRule" id="PRU10072"/>
    </source>
</evidence>
<dbReference type="RefSeq" id="WP_345082274.1">
    <property type="nucleotide sequence ID" value="NZ_BAABFA010000011.1"/>
</dbReference>
<evidence type="ECO:0000313" key="3">
    <source>
        <dbReference type="Proteomes" id="UP001500067"/>
    </source>
</evidence>
<feature type="active site" description="Proton acceptor" evidence="1">
    <location>
        <position position="12"/>
    </location>
</feature>
<organism evidence="2 3">
    <name type="scientific">Nemorincola caseinilytica</name>
    <dbReference type="NCBI Taxonomy" id="2054315"/>
    <lineage>
        <taxon>Bacteria</taxon>
        <taxon>Pseudomonadati</taxon>
        <taxon>Bacteroidota</taxon>
        <taxon>Chitinophagia</taxon>
        <taxon>Chitinophagales</taxon>
        <taxon>Chitinophagaceae</taxon>
        <taxon>Nemorincola</taxon>
    </lineage>
</organism>
<name>A0ABP8NHM5_9BACT</name>
<accession>A0ABP8NHM5</accession>
<sequence>MAAKKVLIVGIDPYIIDLSSPEFSAFPGLTAQKVEAGIKGAIQHLNEKGFDADLCWTDFGLSAASTLKDKLQQVQFDIVLIGAGIRVPGNNFMLFEQLINVIHTEAPQACICFNTNPADTVAAVERWT</sequence>
<dbReference type="EMBL" id="BAABFA010000011">
    <property type="protein sequence ID" value="GAA4466033.1"/>
    <property type="molecule type" value="Genomic_DNA"/>
</dbReference>
<gene>
    <name evidence="2" type="ORF">GCM10023093_19360</name>
</gene>
<dbReference type="PROSITE" id="PS00130">
    <property type="entry name" value="U_DNA_GLYCOSYLASE"/>
    <property type="match status" value="1"/>
</dbReference>
<proteinExistence type="predicted"/>
<evidence type="ECO:0000313" key="2">
    <source>
        <dbReference type="EMBL" id="GAA4466033.1"/>
    </source>
</evidence>
<comment type="caution">
    <text evidence="2">The sequence shown here is derived from an EMBL/GenBank/DDBJ whole genome shotgun (WGS) entry which is preliminary data.</text>
</comment>
<reference evidence="3" key="1">
    <citation type="journal article" date="2019" name="Int. J. Syst. Evol. Microbiol.">
        <title>The Global Catalogue of Microorganisms (GCM) 10K type strain sequencing project: providing services to taxonomists for standard genome sequencing and annotation.</title>
        <authorList>
            <consortium name="The Broad Institute Genomics Platform"/>
            <consortium name="The Broad Institute Genome Sequencing Center for Infectious Disease"/>
            <person name="Wu L."/>
            <person name="Ma J."/>
        </authorList>
    </citation>
    <scope>NUCLEOTIDE SEQUENCE [LARGE SCALE GENOMIC DNA]</scope>
    <source>
        <strain evidence="3">JCM 32105</strain>
    </source>
</reference>
<dbReference type="Proteomes" id="UP001500067">
    <property type="component" value="Unassembled WGS sequence"/>
</dbReference>
<protein>
    <submittedName>
        <fullName evidence="2">Uncharacterized protein</fullName>
    </submittedName>
</protein>